<dbReference type="GO" id="GO:0004045">
    <property type="term" value="F:peptidyl-tRNA hydrolase activity"/>
    <property type="evidence" value="ECO:0007669"/>
    <property type="project" value="UniProtKB-UniRule"/>
</dbReference>
<dbReference type="FunFam" id="3.40.50.1470:FF:000001">
    <property type="entry name" value="Peptidyl-tRNA hydrolase"/>
    <property type="match status" value="1"/>
</dbReference>
<comment type="function">
    <text evidence="7">Hydrolyzes ribosome-free peptidyl-tRNAs (with 1 or more amino acids incorporated), which drop off the ribosome during protein synthesis, or as a result of ribosome stalling.</text>
</comment>
<comment type="similarity">
    <text evidence="5 7 9">Belongs to the PTH family.</text>
</comment>
<dbReference type="HAMAP" id="MF_00083">
    <property type="entry name" value="Pept_tRNA_hydro_bact"/>
    <property type="match status" value="1"/>
</dbReference>
<dbReference type="HOGENOM" id="CLU_062456_4_1_10"/>
<dbReference type="EMBL" id="CP002305">
    <property type="protein sequence ID" value="ADQ16842.1"/>
    <property type="molecule type" value="Genomic_DNA"/>
</dbReference>
<dbReference type="Gene3D" id="3.40.50.1470">
    <property type="entry name" value="Peptidyl-tRNA hydrolase"/>
    <property type="match status" value="1"/>
</dbReference>
<reference evidence="10 11" key="2">
    <citation type="journal article" date="2011" name="Stand. Genomic Sci.">
        <title>Complete genome sequence of Leadbetterella byssophila type strain (4M15).</title>
        <authorList>
            <person name="Abt B."/>
            <person name="Teshima H."/>
            <person name="Lucas S."/>
            <person name="Lapidus A."/>
            <person name="Del Rio T.G."/>
            <person name="Nolan M."/>
            <person name="Tice H."/>
            <person name="Cheng J.F."/>
            <person name="Pitluck S."/>
            <person name="Liolios K."/>
            <person name="Pagani I."/>
            <person name="Ivanova N."/>
            <person name="Mavromatis K."/>
            <person name="Pati A."/>
            <person name="Tapia R."/>
            <person name="Han C."/>
            <person name="Goodwin L."/>
            <person name="Chen A."/>
            <person name="Palaniappan K."/>
            <person name="Land M."/>
            <person name="Hauser L."/>
            <person name="Chang Y.J."/>
            <person name="Jeffries C.D."/>
            <person name="Rohde M."/>
            <person name="Goker M."/>
            <person name="Tindall B.J."/>
            <person name="Detter J.C."/>
            <person name="Woyke T."/>
            <person name="Bristow J."/>
            <person name="Eisen J.A."/>
            <person name="Markowitz V."/>
            <person name="Hugenholtz P."/>
            <person name="Klenk H.P."/>
            <person name="Kyrpides N.C."/>
        </authorList>
    </citation>
    <scope>NUCLEOTIDE SEQUENCE [LARGE SCALE GENOMIC DNA]</scope>
    <source>
        <strain evidence="11">DSM 17132 / JCM 16389 / KACC 11308 / NBRC 106382 / 4M15</strain>
    </source>
</reference>
<comment type="subunit">
    <text evidence="7">Monomer.</text>
</comment>
<keyword evidence="3 7" id="KW-0378">Hydrolase</keyword>
<dbReference type="InterPro" id="IPR036416">
    <property type="entry name" value="Pept_tRNA_hydro_sf"/>
</dbReference>
<dbReference type="STRING" id="649349.Lbys_1120"/>
<dbReference type="eggNOG" id="COG0193">
    <property type="taxonomic scope" value="Bacteria"/>
</dbReference>
<dbReference type="EC" id="3.1.1.29" evidence="1 7"/>
<dbReference type="CDD" id="cd00462">
    <property type="entry name" value="PTH"/>
    <property type="match status" value="1"/>
</dbReference>
<evidence type="ECO:0000256" key="4">
    <source>
        <dbReference type="ARBA" id="ARBA00022884"/>
    </source>
</evidence>
<protein>
    <recommendedName>
        <fullName evidence="6 7">Peptidyl-tRNA hydrolase</fullName>
        <shortName evidence="7">Pth</shortName>
        <ecNumber evidence="1 7">3.1.1.29</ecNumber>
    </recommendedName>
</protein>
<evidence type="ECO:0000256" key="5">
    <source>
        <dbReference type="ARBA" id="ARBA00038063"/>
    </source>
</evidence>
<comment type="catalytic activity">
    <reaction evidence="7 8">
        <text>an N-acyl-L-alpha-aminoacyl-tRNA + H2O = an N-acyl-L-amino acid + a tRNA + H(+)</text>
        <dbReference type="Rhea" id="RHEA:54448"/>
        <dbReference type="Rhea" id="RHEA-COMP:10123"/>
        <dbReference type="Rhea" id="RHEA-COMP:13883"/>
        <dbReference type="ChEBI" id="CHEBI:15377"/>
        <dbReference type="ChEBI" id="CHEBI:15378"/>
        <dbReference type="ChEBI" id="CHEBI:59874"/>
        <dbReference type="ChEBI" id="CHEBI:78442"/>
        <dbReference type="ChEBI" id="CHEBI:138191"/>
        <dbReference type="EC" id="3.1.1.29"/>
    </reaction>
</comment>
<evidence type="ECO:0000256" key="8">
    <source>
        <dbReference type="RuleBase" id="RU000673"/>
    </source>
</evidence>
<dbReference type="Pfam" id="PF01195">
    <property type="entry name" value="Pept_tRNA_hydro"/>
    <property type="match status" value="1"/>
</dbReference>
<evidence type="ECO:0000256" key="1">
    <source>
        <dbReference type="ARBA" id="ARBA00013260"/>
    </source>
</evidence>
<gene>
    <name evidence="7" type="primary">pth</name>
    <name evidence="10" type="ordered locus">Lbys_1120</name>
</gene>
<dbReference type="KEGG" id="lby:Lbys_1120"/>
<dbReference type="PROSITE" id="PS01195">
    <property type="entry name" value="PEPT_TRNA_HYDROL_1"/>
    <property type="match status" value="1"/>
</dbReference>
<dbReference type="GO" id="GO:0000049">
    <property type="term" value="F:tRNA binding"/>
    <property type="evidence" value="ECO:0007669"/>
    <property type="project" value="UniProtKB-UniRule"/>
</dbReference>
<accession>E4RTI5</accession>
<dbReference type="AlphaFoldDB" id="E4RTI5"/>
<dbReference type="PANTHER" id="PTHR17224">
    <property type="entry name" value="PEPTIDYL-TRNA HYDROLASE"/>
    <property type="match status" value="1"/>
</dbReference>
<dbReference type="NCBIfam" id="TIGR00447">
    <property type="entry name" value="pth"/>
    <property type="match status" value="1"/>
</dbReference>
<dbReference type="RefSeq" id="WP_013407892.1">
    <property type="nucleotide sequence ID" value="NC_014655.1"/>
</dbReference>
<feature type="binding site" evidence="7">
    <location>
        <position position="112"/>
    </location>
    <ligand>
        <name>tRNA</name>
        <dbReference type="ChEBI" id="CHEBI:17843"/>
    </ligand>
</feature>
<keyword evidence="2 7" id="KW-0820">tRNA-binding</keyword>
<evidence type="ECO:0000256" key="3">
    <source>
        <dbReference type="ARBA" id="ARBA00022801"/>
    </source>
</evidence>
<evidence type="ECO:0000256" key="2">
    <source>
        <dbReference type="ARBA" id="ARBA00022555"/>
    </source>
</evidence>
<feature type="site" description="Stabilizes the basic form of H active site to accept a proton" evidence="7">
    <location>
        <position position="91"/>
    </location>
</feature>
<comment type="function">
    <text evidence="7">Catalyzes the release of premature peptidyl moieties from peptidyl-tRNA molecules trapped in stalled 50S ribosomal subunits, and thus maintains levels of free tRNAs and 50S ribosomes.</text>
</comment>
<feature type="binding site" evidence="7">
    <location>
        <position position="64"/>
    </location>
    <ligand>
        <name>tRNA</name>
        <dbReference type="ChEBI" id="CHEBI:17843"/>
    </ligand>
</feature>
<dbReference type="InterPro" id="IPR018171">
    <property type="entry name" value="Pept_tRNA_hydro_CS"/>
</dbReference>
<feature type="binding site" evidence="7">
    <location>
        <position position="66"/>
    </location>
    <ligand>
        <name>tRNA</name>
        <dbReference type="ChEBI" id="CHEBI:17843"/>
    </ligand>
</feature>
<reference key="1">
    <citation type="submission" date="2010-11" db="EMBL/GenBank/DDBJ databases">
        <title>The complete genome of Leadbetterella byssophila DSM 17132.</title>
        <authorList>
            <consortium name="US DOE Joint Genome Institute (JGI-PGF)"/>
            <person name="Lucas S."/>
            <person name="Copeland A."/>
            <person name="Lapidus A."/>
            <person name="Glavina del Rio T."/>
            <person name="Dalin E."/>
            <person name="Tice H."/>
            <person name="Bruce D."/>
            <person name="Goodwin L."/>
            <person name="Pitluck S."/>
            <person name="Kyrpides N."/>
            <person name="Mavromatis K."/>
            <person name="Ivanova N."/>
            <person name="Teshima H."/>
            <person name="Brettin T."/>
            <person name="Detter J.C."/>
            <person name="Han C."/>
            <person name="Tapia R."/>
            <person name="Land M."/>
            <person name="Hauser L."/>
            <person name="Markowitz V."/>
            <person name="Cheng J.-F."/>
            <person name="Hugenholtz P."/>
            <person name="Woyke T."/>
            <person name="Wu D."/>
            <person name="Tindall B."/>
            <person name="Pomrenke H.G."/>
            <person name="Brambilla E."/>
            <person name="Klenk H.-P."/>
            <person name="Eisen J.A."/>
        </authorList>
    </citation>
    <scope>NUCLEOTIDE SEQUENCE [LARGE SCALE GENOMIC DNA]</scope>
    <source>
        <strain>DSM 17132</strain>
    </source>
</reference>
<dbReference type="PROSITE" id="PS01196">
    <property type="entry name" value="PEPT_TRNA_HYDROL_2"/>
    <property type="match status" value="1"/>
</dbReference>
<feature type="site" description="Discriminates between blocked and unblocked aminoacyl-tRNA" evidence="7">
    <location>
        <position position="10"/>
    </location>
</feature>
<dbReference type="GO" id="GO:0005737">
    <property type="term" value="C:cytoplasm"/>
    <property type="evidence" value="ECO:0007669"/>
    <property type="project" value="UniProtKB-SubCell"/>
</dbReference>
<sequence>MKYLIVGLGNIGPEYVLTRHNAGFIVLDRMAIDRGLKFTLQRHALVTEFSFKSHQITLIKPTTYMNLSGKALAYWMNQLKITPEQVLVLVDDLALPLGKLRMKEKGSSAGHNGLKNIQQILNTDQYPRLRIGIGDDFPKGRQVDFVLGKFTEDELITLSPKIDKAIEMILSFCTIGITRTMNLYNE</sequence>
<evidence type="ECO:0000313" key="10">
    <source>
        <dbReference type="EMBL" id="ADQ16842.1"/>
    </source>
</evidence>
<keyword evidence="11" id="KW-1185">Reference proteome</keyword>
<dbReference type="GO" id="GO:0006515">
    <property type="term" value="P:protein quality control for misfolded or incompletely synthesized proteins"/>
    <property type="evidence" value="ECO:0007669"/>
    <property type="project" value="UniProtKB-UniRule"/>
</dbReference>
<keyword evidence="4 7" id="KW-0694">RNA-binding</keyword>
<evidence type="ECO:0000256" key="7">
    <source>
        <dbReference type="HAMAP-Rule" id="MF_00083"/>
    </source>
</evidence>
<organism evidence="10 11">
    <name type="scientific">Leadbetterella byssophila (strain DSM 17132 / JCM 16389 / KACC 11308 / NBRC 106382 / 4M15)</name>
    <dbReference type="NCBI Taxonomy" id="649349"/>
    <lineage>
        <taxon>Bacteria</taxon>
        <taxon>Pseudomonadati</taxon>
        <taxon>Bacteroidota</taxon>
        <taxon>Cytophagia</taxon>
        <taxon>Cytophagales</taxon>
        <taxon>Leadbetterellaceae</taxon>
        <taxon>Leadbetterella</taxon>
    </lineage>
</organism>
<dbReference type="OrthoDB" id="9800507at2"/>
<evidence type="ECO:0000313" key="11">
    <source>
        <dbReference type="Proteomes" id="UP000007435"/>
    </source>
</evidence>
<dbReference type="Proteomes" id="UP000007435">
    <property type="component" value="Chromosome"/>
</dbReference>
<feature type="binding site" evidence="7">
    <location>
        <position position="15"/>
    </location>
    <ligand>
        <name>tRNA</name>
        <dbReference type="ChEBI" id="CHEBI:17843"/>
    </ligand>
</feature>
<evidence type="ECO:0000256" key="9">
    <source>
        <dbReference type="RuleBase" id="RU004320"/>
    </source>
</evidence>
<proteinExistence type="inferred from homology"/>
<dbReference type="PANTHER" id="PTHR17224:SF1">
    <property type="entry name" value="PEPTIDYL-TRNA HYDROLASE"/>
    <property type="match status" value="1"/>
</dbReference>
<feature type="active site" description="Proton acceptor" evidence="7">
    <location>
        <position position="20"/>
    </location>
</feature>
<evidence type="ECO:0000256" key="6">
    <source>
        <dbReference type="ARBA" id="ARBA00050038"/>
    </source>
</evidence>
<comment type="subcellular location">
    <subcellularLocation>
        <location evidence="7">Cytoplasm</location>
    </subcellularLocation>
</comment>
<dbReference type="GO" id="GO:0072344">
    <property type="term" value="P:rescue of stalled ribosome"/>
    <property type="evidence" value="ECO:0007669"/>
    <property type="project" value="UniProtKB-UniRule"/>
</dbReference>
<keyword evidence="7" id="KW-0963">Cytoplasm</keyword>
<dbReference type="SUPFAM" id="SSF53178">
    <property type="entry name" value="Peptidyl-tRNA hydrolase-like"/>
    <property type="match status" value="1"/>
</dbReference>
<name>E4RTI5_LEAB4</name>
<dbReference type="InterPro" id="IPR001328">
    <property type="entry name" value="Pept_tRNA_hydro"/>
</dbReference>